<dbReference type="Proteomes" id="UP000195913">
    <property type="component" value="Unassembled WGS sequence"/>
</dbReference>
<organism evidence="2 3">
    <name type="scientific">Arthrobacter rhombi</name>
    <dbReference type="NCBI Taxonomy" id="71253"/>
    <lineage>
        <taxon>Bacteria</taxon>
        <taxon>Bacillati</taxon>
        <taxon>Actinomycetota</taxon>
        <taxon>Actinomycetes</taxon>
        <taxon>Micrococcales</taxon>
        <taxon>Micrococcaceae</taxon>
        <taxon>Arthrobacter</taxon>
    </lineage>
</organism>
<gene>
    <name evidence="2" type="ORF">FM101_05240</name>
</gene>
<keyword evidence="1" id="KW-0812">Transmembrane</keyword>
<reference evidence="2 3" key="1">
    <citation type="submission" date="2017-02" db="EMBL/GenBank/DDBJ databases">
        <authorList>
            <person name="Peterson S.W."/>
        </authorList>
    </citation>
    <scope>NUCLEOTIDE SEQUENCE [LARGE SCALE GENOMIC DNA]</scope>
    <source>
        <strain evidence="2 3">B Ar 00.02</strain>
    </source>
</reference>
<evidence type="ECO:0000256" key="1">
    <source>
        <dbReference type="SAM" id="Phobius"/>
    </source>
</evidence>
<dbReference type="EMBL" id="FUHW01000022">
    <property type="protein sequence ID" value="SJM58247.1"/>
    <property type="molecule type" value="Genomic_DNA"/>
</dbReference>
<name>A0A1R4FR09_9MICC</name>
<sequence length="134" mass="13958">MLGGLFSAISAGSPSYLAAWAVAYLVLVVGVAQVVLGLGQDRLAVKTPSEGIVSAEVLTYNLANIAVLGGSMFSLTLLTWTGAGLIVVAMGLFIWAARGAASEQRWWLYGYRAMIVVILVSAPIGIILANSRMG</sequence>
<evidence type="ECO:0000313" key="2">
    <source>
        <dbReference type="EMBL" id="SJM58247.1"/>
    </source>
</evidence>
<dbReference type="AlphaFoldDB" id="A0A1R4FR09"/>
<proteinExistence type="predicted"/>
<keyword evidence="1" id="KW-1133">Transmembrane helix</keyword>
<feature type="transmembrane region" description="Helical" evidence="1">
    <location>
        <begin position="77"/>
        <end position="97"/>
    </location>
</feature>
<feature type="transmembrane region" description="Helical" evidence="1">
    <location>
        <begin position="17"/>
        <end position="39"/>
    </location>
</feature>
<keyword evidence="1" id="KW-0472">Membrane</keyword>
<feature type="transmembrane region" description="Helical" evidence="1">
    <location>
        <begin position="109"/>
        <end position="129"/>
    </location>
</feature>
<protein>
    <submittedName>
        <fullName evidence="2">Uncharacterized protein</fullName>
    </submittedName>
</protein>
<evidence type="ECO:0000313" key="3">
    <source>
        <dbReference type="Proteomes" id="UP000195913"/>
    </source>
</evidence>
<accession>A0A1R4FR09</accession>
<keyword evidence="3" id="KW-1185">Reference proteome</keyword>